<evidence type="ECO:0000313" key="4">
    <source>
        <dbReference type="Proteomes" id="UP000285123"/>
    </source>
</evidence>
<dbReference type="InterPro" id="IPR006016">
    <property type="entry name" value="UspA"/>
</dbReference>
<comment type="caution">
    <text evidence="3">The sequence shown here is derived from an EMBL/GenBank/DDBJ whole genome shotgun (WGS) entry which is preliminary data.</text>
</comment>
<dbReference type="OrthoDB" id="9792500at2"/>
<sequence>MMKNRILVPIDLSHDAAFDLIFSATSTLARQHSAILHLVTVVPAELAAWPYVPRGLVDDARKQAETQISDIAALEYPEDVTWESEAIVGPIASTIIQRATDLGAGLIAIASHDPKLTSLLLGGTADRVVRRAHCTVLVLRSSQGWNWSN</sequence>
<proteinExistence type="inferred from homology"/>
<gene>
    <name evidence="3" type="ORF">SAHL_00285</name>
</gene>
<dbReference type="CDD" id="cd00293">
    <property type="entry name" value="USP-like"/>
    <property type="match status" value="1"/>
</dbReference>
<organism evidence="3 4">
    <name type="scientific">Salinisphaera orenii YIM 95161</name>
    <dbReference type="NCBI Taxonomy" id="1051139"/>
    <lineage>
        <taxon>Bacteria</taxon>
        <taxon>Pseudomonadati</taxon>
        <taxon>Pseudomonadota</taxon>
        <taxon>Gammaproteobacteria</taxon>
        <taxon>Salinisphaerales</taxon>
        <taxon>Salinisphaeraceae</taxon>
        <taxon>Salinisphaera</taxon>
    </lineage>
</organism>
<dbReference type="EMBL" id="AYKF01000001">
    <property type="protein sequence ID" value="ROO37629.1"/>
    <property type="molecule type" value="Genomic_DNA"/>
</dbReference>
<dbReference type="AlphaFoldDB" id="A0A423QAW7"/>
<dbReference type="InterPro" id="IPR014729">
    <property type="entry name" value="Rossmann-like_a/b/a_fold"/>
</dbReference>
<comment type="similarity">
    <text evidence="1">Belongs to the universal stress protein A family.</text>
</comment>
<dbReference type="Pfam" id="PF00582">
    <property type="entry name" value="Usp"/>
    <property type="match status" value="1"/>
</dbReference>
<dbReference type="PANTHER" id="PTHR46268">
    <property type="entry name" value="STRESS RESPONSE PROTEIN NHAX"/>
    <property type="match status" value="1"/>
</dbReference>
<protein>
    <submittedName>
        <fullName evidence="3">Universal stress protein F</fullName>
    </submittedName>
</protein>
<accession>A0A423QAW7</accession>
<dbReference type="Proteomes" id="UP000285123">
    <property type="component" value="Unassembled WGS sequence"/>
</dbReference>
<dbReference type="PRINTS" id="PR01438">
    <property type="entry name" value="UNVRSLSTRESS"/>
</dbReference>
<evidence type="ECO:0000313" key="3">
    <source>
        <dbReference type="EMBL" id="ROO37629.1"/>
    </source>
</evidence>
<name>A0A423QAW7_9GAMM</name>
<reference evidence="3 4" key="1">
    <citation type="submission" date="2013-10" db="EMBL/GenBank/DDBJ databases">
        <title>Salinisphaera halophila YIM 95161 Genome Sequencing.</title>
        <authorList>
            <person name="Lai Q."/>
            <person name="Li C."/>
            <person name="Shao Z."/>
        </authorList>
    </citation>
    <scope>NUCLEOTIDE SEQUENCE [LARGE SCALE GENOMIC DNA]</scope>
    <source>
        <strain evidence="3 4">YIM 95161</strain>
    </source>
</reference>
<evidence type="ECO:0000259" key="2">
    <source>
        <dbReference type="Pfam" id="PF00582"/>
    </source>
</evidence>
<dbReference type="PANTHER" id="PTHR46268:SF6">
    <property type="entry name" value="UNIVERSAL STRESS PROTEIN UP12"/>
    <property type="match status" value="1"/>
</dbReference>
<dbReference type="InterPro" id="IPR006015">
    <property type="entry name" value="Universal_stress_UspA"/>
</dbReference>
<dbReference type="Gene3D" id="3.40.50.620">
    <property type="entry name" value="HUPs"/>
    <property type="match status" value="1"/>
</dbReference>
<evidence type="ECO:0000256" key="1">
    <source>
        <dbReference type="ARBA" id="ARBA00008791"/>
    </source>
</evidence>
<feature type="domain" description="UspA" evidence="2">
    <location>
        <begin position="4"/>
        <end position="140"/>
    </location>
</feature>
<dbReference type="SUPFAM" id="SSF52402">
    <property type="entry name" value="Adenine nucleotide alpha hydrolases-like"/>
    <property type="match status" value="1"/>
</dbReference>